<name>A0A9X1Y3Q0_9PROT</name>
<comment type="caution">
    <text evidence="1">The sequence shown here is derived from an EMBL/GenBank/DDBJ whole genome shotgun (WGS) entry which is preliminary data.</text>
</comment>
<dbReference type="Proteomes" id="UP001139516">
    <property type="component" value="Unassembled WGS sequence"/>
</dbReference>
<dbReference type="InterPro" id="IPR011990">
    <property type="entry name" value="TPR-like_helical_dom_sf"/>
</dbReference>
<dbReference type="Gene3D" id="1.25.40.10">
    <property type="entry name" value="Tetratricopeptide repeat domain"/>
    <property type="match status" value="1"/>
</dbReference>
<evidence type="ECO:0000313" key="1">
    <source>
        <dbReference type="EMBL" id="MCK8782991.1"/>
    </source>
</evidence>
<dbReference type="EMBL" id="JALPRX010000005">
    <property type="protein sequence ID" value="MCK8782991.1"/>
    <property type="molecule type" value="Genomic_DNA"/>
</dbReference>
<keyword evidence="2" id="KW-1185">Reference proteome</keyword>
<evidence type="ECO:0008006" key="3">
    <source>
        <dbReference type="Google" id="ProtNLM"/>
    </source>
</evidence>
<accession>A0A9X1Y3Q0</accession>
<protein>
    <recommendedName>
        <fullName evidence="3">Sel1 repeat family protein</fullName>
    </recommendedName>
</protein>
<feature type="non-terminal residue" evidence="1">
    <location>
        <position position="1"/>
    </location>
</feature>
<proteinExistence type="predicted"/>
<evidence type="ECO:0000313" key="2">
    <source>
        <dbReference type="Proteomes" id="UP001139516"/>
    </source>
</evidence>
<organism evidence="1 2">
    <name type="scientific">Roseomonas acroporae</name>
    <dbReference type="NCBI Taxonomy" id="2937791"/>
    <lineage>
        <taxon>Bacteria</taxon>
        <taxon>Pseudomonadati</taxon>
        <taxon>Pseudomonadota</taxon>
        <taxon>Alphaproteobacteria</taxon>
        <taxon>Acetobacterales</taxon>
        <taxon>Roseomonadaceae</taxon>
        <taxon>Roseomonas</taxon>
    </lineage>
</organism>
<reference evidence="1" key="1">
    <citation type="submission" date="2022-04" db="EMBL/GenBank/DDBJ databases">
        <title>Roseomonas acroporae sp. nov., isolated from coral Acropora digitifera.</title>
        <authorList>
            <person name="Sun H."/>
        </authorList>
    </citation>
    <scope>NUCLEOTIDE SEQUENCE</scope>
    <source>
        <strain evidence="1">NAR14</strain>
    </source>
</reference>
<sequence>PPPPPTAGSAEAAAALARTHDPEFLASIGARIAPDPATAILWYRRAAALGDAGAPAALRRLEPR</sequence>
<gene>
    <name evidence="1" type="ORF">M0638_01175</name>
</gene>
<dbReference type="AlphaFoldDB" id="A0A9X1Y3Q0"/>